<feature type="transmembrane region" description="Helical" evidence="2">
    <location>
        <begin position="281"/>
        <end position="304"/>
    </location>
</feature>
<evidence type="ECO:0000256" key="2">
    <source>
        <dbReference type="SAM" id="Phobius"/>
    </source>
</evidence>
<feature type="transmembrane region" description="Helical" evidence="2">
    <location>
        <begin position="132"/>
        <end position="156"/>
    </location>
</feature>
<keyword evidence="2" id="KW-1133">Transmembrane helix</keyword>
<dbReference type="OrthoDB" id="8453431at2"/>
<dbReference type="GO" id="GO:0004175">
    <property type="term" value="F:endopeptidase activity"/>
    <property type="evidence" value="ECO:0007669"/>
    <property type="project" value="UniProtKB-ARBA"/>
</dbReference>
<evidence type="ECO:0000313" key="4">
    <source>
        <dbReference type="EMBL" id="TSJ85040.1"/>
    </source>
</evidence>
<evidence type="ECO:0000313" key="5">
    <source>
        <dbReference type="Proteomes" id="UP000317536"/>
    </source>
</evidence>
<keyword evidence="4" id="KW-0378">Hydrolase</keyword>
<feature type="transmembrane region" description="Helical" evidence="2">
    <location>
        <begin position="234"/>
        <end position="261"/>
    </location>
</feature>
<gene>
    <name evidence="4" type="ORF">FPK29_07615</name>
</gene>
<dbReference type="EMBL" id="VMHJ01000004">
    <property type="protein sequence ID" value="TSJ85040.1"/>
    <property type="molecule type" value="Genomic_DNA"/>
</dbReference>
<feature type="transmembrane region" description="Helical" evidence="2">
    <location>
        <begin position="209"/>
        <end position="227"/>
    </location>
</feature>
<dbReference type="GO" id="GO:0008237">
    <property type="term" value="F:metallopeptidase activity"/>
    <property type="evidence" value="ECO:0007669"/>
    <property type="project" value="UniProtKB-KW"/>
</dbReference>
<keyword evidence="2" id="KW-0472">Membrane</keyword>
<comment type="caution">
    <text evidence="4">The sequence shown here is derived from an EMBL/GenBank/DDBJ whole genome shotgun (WGS) entry which is preliminary data.</text>
</comment>
<dbReference type="InterPro" id="IPR003675">
    <property type="entry name" value="Rce1/LyrA-like_dom"/>
</dbReference>
<feature type="region of interest" description="Disordered" evidence="1">
    <location>
        <begin position="1"/>
        <end position="45"/>
    </location>
</feature>
<dbReference type="AlphaFoldDB" id="A0A556R826"/>
<feature type="compositionally biased region" description="Polar residues" evidence="1">
    <location>
        <begin position="1"/>
        <end position="25"/>
    </location>
</feature>
<keyword evidence="4" id="KW-0645">Protease</keyword>
<dbReference type="Proteomes" id="UP000317536">
    <property type="component" value="Unassembled WGS sequence"/>
</dbReference>
<protein>
    <submittedName>
        <fullName evidence="4">CPBP family intramembrane metalloprotease</fullName>
    </submittedName>
</protein>
<feature type="transmembrane region" description="Helical" evidence="2">
    <location>
        <begin position="93"/>
        <end position="111"/>
    </location>
</feature>
<evidence type="ECO:0000259" key="3">
    <source>
        <dbReference type="Pfam" id="PF02517"/>
    </source>
</evidence>
<feature type="transmembrane region" description="Helical" evidence="2">
    <location>
        <begin position="325"/>
        <end position="342"/>
    </location>
</feature>
<dbReference type="GO" id="GO:0006508">
    <property type="term" value="P:proteolysis"/>
    <property type="evidence" value="ECO:0007669"/>
    <property type="project" value="UniProtKB-KW"/>
</dbReference>
<dbReference type="Pfam" id="PF02517">
    <property type="entry name" value="Rce1-like"/>
    <property type="match status" value="1"/>
</dbReference>
<accession>A0A556R826</accession>
<dbReference type="GO" id="GO:0080120">
    <property type="term" value="P:CAAX-box protein maturation"/>
    <property type="evidence" value="ECO:0007669"/>
    <property type="project" value="UniProtKB-ARBA"/>
</dbReference>
<reference evidence="4 5" key="1">
    <citation type="submission" date="2019-07" db="EMBL/GenBank/DDBJ databases">
        <title>Bifidobacterium asteroides genomes.</title>
        <authorList>
            <person name="Zheng H."/>
        </authorList>
    </citation>
    <scope>NUCLEOTIDE SEQUENCE [LARGE SCALE GENOMIC DNA]</scope>
    <source>
        <strain evidence="4 5">W8111</strain>
    </source>
</reference>
<feature type="domain" description="CAAX prenyl protease 2/Lysostaphin resistance protein A-like" evidence="3">
    <location>
        <begin position="186"/>
        <end position="265"/>
    </location>
</feature>
<keyword evidence="2" id="KW-0812">Transmembrane</keyword>
<sequence length="348" mass="37129">MGSQGWESIMQQSNHSLSESPATDSTEADAADRRRGSSGSPGPLRSWSAQVRRGVDLQSLYALVYLVVANLIAGVLNLPSVAAALGIARQPGLGDLLGDLVMLVFLFGTRGQDLLGRGSNPVRYKAQANPGPAVLVGAILLIMLASSIETGFTWVVNQGSQALGLVYHSTTSQIAAGQHGFLSPLDTAILVPVVEEFLLRGVVMGRLRPYGRTFAIVTSSFVFACLHGDITQSLFTFLLGLVLGFIAMEYSILWSMALHIFNNLVLADAMMWLTQTVPARTGTLINQGMTLLGLVGGLVVLWLIRGQLADRLRANRSRPGTYKGWISLGLAVLVVLAVVNAAQRFSLA</sequence>
<feature type="transmembrane region" description="Helical" evidence="2">
    <location>
        <begin position="60"/>
        <end position="87"/>
    </location>
</feature>
<proteinExistence type="predicted"/>
<keyword evidence="4" id="KW-0482">Metalloprotease</keyword>
<organism evidence="4 5">
    <name type="scientific">Bifidobacterium asteroides</name>
    <dbReference type="NCBI Taxonomy" id="1684"/>
    <lineage>
        <taxon>Bacteria</taxon>
        <taxon>Bacillati</taxon>
        <taxon>Actinomycetota</taxon>
        <taxon>Actinomycetes</taxon>
        <taxon>Bifidobacteriales</taxon>
        <taxon>Bifidobacteriaceae</taxon>
        <taxon>Bifidobacterium</taxon>
    </lineage>
</organism>
<name>A0A556R826_9BIFI</name>
<evidence type="ECO:0000256" key="1">
    <source>
        <dbReference type="SAM" id="MobiDB-lite"/>
    </source>
</evidence>